<feature type="region of interest" description="Disordered" evidence="1">
    <location>
        <begin position="138"/>
        <end position="195"/>
    </location>
</feature>
<dbReference type="Proteomes" id="UP000736335">
    <property type="component" value="Unassembled WGS sequence"/>
</dbReference>
<dbReference type="EMBL" id="WIUZ02000013">
    <property type="protein sequence ID" value="KAF9781817.1"/>
    <property type="molecule type" value="Genomic_DNA"/>
</dbReference>
<gene>
    <name evidence="2" type="ORF">BJ322DRAFT_1078574</name>
</gene>
<feature type="region of interest" description="Disordered" evidence="1">
    <location>
        <begin position="1"/>
        <end position="77"/>
    </location>
</feature>
<organism evidence="2 3">
    <name type="scientific">Thelephora terrestris</name>
    <dbReference type="NCBI Taxonomy" id="56493"/>
    <lineage>
        <taxon>Eukaryota</taxon>
        <taxon>Fungi</taxon>
        <taxon>Dikarya</taxon>
        <taxon>Basidiomycota</taxon>
        <taxon>Agaricomycotina</taxon>
        <taxon>Agaricomycetes</taxon>
        <taxon>Thelephorales</taxon>
        <taxon>Thelephoraceae</taxon>
        <taxon>Thelephora</taxon>
    </lineage>
</organism>
<dbReference type="OrthoDB" id="3248441at2759"/>
<protein>
    <submittedName>
        <fullName evidence="2">Uncharacterized protein</fullName>
    </submittedName>
</protein>
<evidence type="ECO:0000313" key="3">
    <source>
        <dbReference type="Proteomes" id="UP000736335"/>
    </source>
</evidence>
<proteinExistence type="predicted"/>
<sequence length="195" mass="21842">MSHSRRQSPYPADCFELDGKGPQSYDKPGGFIKAGESPVRERSLAGKTNKTDEELRRKGKRDDGGTRRPRSEMNLRQESELFLARQMDEMYALQEEQQKAGMLLEDGAPVRLNVSMALVPTSKIESAAKENTLAFGAEEEGVEKKASVPTEKEFRAHRTSTPFSTVHRDNSPPLRSWSDSLPPWSGCEESRESIV</sequence>
<reference evidence="2" key="1">
    <citation type="journal article" date="2020" name="Nat. Commun.">
        <title>Large-scale genome sequencing of mycorrhizal fungi provides insights into the early evolution of symbiotic traits.</title>
        <authorList>
            <person name="Miyauchi S."/>
            <person name="Kiss E."/>
            <person name="Kuo A."/>
            <person name="Drula E."/>
            <person name="Kohler A."/>
            <person name="Sanchez-Garcia M."/>
            <person name="Morin E."/>
            <person name="Andreopoulos B."/>
            <person name="Barry K.W."/>
            <person name="Bonito G."/>
            <person name="Buee M."/>
            <person name="Carver A."/>
            <person name="Chen C."/>
            <person name="Cichocki N."/>
            <person name="Clum A."/>
            <person name="Culley D."/>
            <person name="Crous P.W."/>
            <person name="Fauchery L."/>
            <person name="Girlanda M."/>
            <person name="Hayes R.D."/>
            <person name="Keri Z."/>
            <person name="LaButti K."/>
            <person name="Lipzen A."/>
            <person name="Lombard V."/>
            <person name="Magnuson J."/>
            <person name="Maillard F."/>
            <person name="Murat C."/>
            <person name="Nolan M."/>
            <person name="Ohm R.A."/>
            <person name="Pangilinan J."/>
            <person name="Pereira M.F."/>
            <person name="Perotto S."/>
            <person name="Peter M."/>
            <person name="Pfister S."/>
            <person name="Riley R."/>
            <person name="Sitrit Y."/>
            <person name="Stielow J.B."/>
            <person name="Szollosi G."/>
            <person name="Zifcakova L."/>
            <person name="Stursova M."/>
            <person name="Spatafora J.W."/>
            <person name="Tedersoo L."/>
            <person name="Vaario L.M."/>
            <person name="Yamada A."/>
            <person name="Yan M."/>
            <person name="Wang P."/>
            <person name="Xu J."/>
            <person name="Bruns T."/>
            <person name="Baldrian P."/>
            <person name="Vilgalys R."/>
            <person name="Dunand C."/>
            <person name="Henrissat B."/>
            <person name="Grigoriev I.V."/>
            <person name="Hibbett D."/>
            <person name="Nagy L.G."/>
            <person name="Martin F.M."/>
        </authorList>
    </citation>
    <scope>NUCLEOTIDE SEQUENCE</scope>
    <source>
        <strain evidence="2">UH-Tt-Lm1</strain>
    </source>
</reference>
<feature type="compositionally biased region" description="Basic and acidic residues" evidence="1">
    <location>
        <begin position="38"/>
        <end position="77"/>
    </location>
</feature>
<name>A0A9P6L4I7_9AGAM</name>
<accession>A0A9P6L4I7</accession>
<feature type="compositionally biased region" description="Basic and acidic residues" evidence="1">
    <location>
        <begin position="142"/>
        <end position="156"/>
    </location>
</feature>
<dbReference type="AlphaFoldDB" id="A0A9P6L4I7"/>
<evidence type="ECO:0000256" key="1">
    <source>
        <dbReference type="SAM" id="MobiDB-lite"/>
    </source>
</evidence>
<comment type="caution">
    <text evidence="2">The sequence shown here is derived from an EMBL/GenBank/DDBJ whole genome shotgun (WGS) entry which is preliminary data.</text>
</comment>
<reference evidence="2" key="2">
    <citation type="submission" date="2020-11" db="EMBL/GenBank/DDBJ databases">
        <authorList>
            <consortium name="DOE Joint Genome Institute"/>
            <person name="Kuo A."/>
            <person name="Miyauchi S."/>
            <person name="Kiss E."/>
            <person name="Drula E."/>
            <person name="Kohler A."/>
            <person name="Sanchez-Garcia M."/>
            <person name="Andreopoulos B."/>
            <person name="Barry K.W."/>
            <person name="Bonito G."/>
            <person name="Buee M."/>
            <person name="Carver A."/>
            <person name="Chen C."/>
            <person name="Cichocki N."/>
            <person name="Clum A."/>
            <person name="Culley D."/>
            <person name="Crous P.W."/>
            <person name="Fauchery L."/>
            <person name="Girlanda M."/>
            <person name="Hayes R."/>
            <person name="Keri Z."/>
            <person name="Labutti K."/>
            <person name="Lipzen A."/>
            <person name="Lombard V."/>
            <person name="Magnuson J."/>
            <person name="Maillard F."/>
            <person name="Morin E."/>
            <person name="Murat C."/>
            <person name="Nolan M."/>
            <person name="Ohm R."/>
            <person name="Pangilinan J."/>
            <person name="Pereira M."/>
            <person name="Perotto S."/>
            <person name="Peter M."/>
            <person name="Riley R."/>
            <person name="Sitrit Y."/>
            <person name="Stielow B."/>
            <person name="Szollosi G."/>
            <person name="Zifcakova L."/>
            <person name="Stursova M."/>
            <person name="Spatafora J.W."/>
            <person name="Tedersoo L."/>
            <person name="Vaario L.-M."/>
            <person name="Yamada A."/>
            <person name="Yan M."/>
            <person name="Wang P."/>
            <person name="Xu J."/>
            <person name="Bruns T."/>
            <person name="Baldrian P."/>
            <person name="Vilgalys R."/>
            <person name="Henrissat B."/>
            <person name="Grigoriev I.V."/>
            <person name="Hibbett D."/>
            <person name="Nagy L.G."/>
            <person name="Martin F.M."/>
        </authorList>
    </citation>
    <scope>NUCLEOTIDE SEQUENCE</scope>
    <source>
        <strain evidence="2">UH-Tt-Lm1</strain>
    </source>
</reference>
<evidence type="ECO:0000313" key="2">
    <source>
        <dbReference type="EMBL" id="KAF9781817.1"/>
    </source>
</evidence>
<keyword evidence="3" id="KW-1185">Reference proteome</keyword>